<protein>
    <recommendedName>
        <fullName evidence="4">Transmembrane protein</fullName>
    </recommendedName>
</protein>
<dbReference type="EMBL" id="OZ075111">
    <property type="protein sequence ID" value="CAL4886236.1"/>
    <property type="molecule type" value="Genomic_DNA"/>
</dbReference>
<gene>
    <name evidence="2" type="ORF">URODEC1_LOCUS1021</name>
</gene>
<evidence type="ECO:0000313" key="2">
    <source>
        <dbReference type="EMBL" id="CAL4886236.1"/>
    </source>
</evidence>
<evidence type="ECO:0000313" key="3">
    <source>
        <dbReference type="Proteomes" id="UP001497457"/>
    </source>
</evidence>
<feature type="region of interest" description="Disordered" evidence="1">
    <location>
        <begin position="68"/>
        <end position="147"/>
    </location>
</feature>
<reference evidence="2" key="1">
    <citation type="submission" date="2024-10" db="EMBL/GenBank/DDBJ databases">
        <authorList>
            <person name="Ryan C."/>
        </authorList>
    </citation>
    <scope>NUCLEOTIDE SEQUENCE [LARGE SCALE GENOMIC DNA]</scope>
</reference>
<evidence type="ECO:0000256" key="1">
    <source>
        <dbReference type="SAM" id="MobiDB-lite"/>
    </source>
</evidence>
<keyword evidence="3" id="KW-1185">Reference proteome</keyword>
<dbReference type="InterPro" id="IPR053313">
    <property type="entry name" value="RGF"/>
</dbReference>
<dbReference type="PANTHER" id="PTHR34961">
    <property type="entry name" value="TRANSMEMBRANE PROTEIN"/>
    <property type="match status" value="1"/>
</dbReference>
<sequence length="172" mass="18603">MLSSLTYPCLLRDHFKQSHHSSMFSLSSTQALRGQLIKPSTTTAVILVVMCIFTLCITSCEARRLRVHGNKDSSSSNLPSSPPKGVDASTGDEAVTGAKKKEVASSGDSYRGSMRKRHEGMKVRSSLREKSMLGAESNSEQVGSNTTTAYTPETLVAMDYLDAHPAPAVHNR</sequence>
<organism evidence="2 3">
    <name type="scientific">Urochloa decumbens</name>
    <dbReference type="NCBI Taxonomy" id="240449"/>
    <lineage>
        <taxon>Eukaryota</taxon>
        <taxon>Viridiplantae</taxon>
        <taxon>Streptophyta</taxon>
        <taxon>Embryophyta</taxon>
        <taxon>Tracheophyta</taxon>
        <taxon>Spermatophyta</taxon>
        <taxon>Magnoliopsida</taxon>
        <taxon>Liliopsida</taxon>
        <taxon>Poales</taxon>
        <taxon>Poaceae</taxon>
        <taxon>PACMAD clade</taxon>
        <taxon>Panicoideae</taxon>
        <taxon>Panicodae</taxon>
        <taxon>Paniceae</taxon>
        <taxon>Melinidinae</taxon>
        <taxon>Urochloa</taxon>
    </lineage>
</organism>
<feature type="compositionally biased region" description="Basic and acidic residues" evidence="1">
    <location>
        <begin position="120"/>
        <end position="131"/>
    </location>
</feature>
<name>A0ABC8V946_9POAL</name>
<feature type="compositionally biased region" description="Polar residues" evidence="1">
    <location>
        <begin position="136"/>
        <end position="147"/>
    </location>
</feature>
<dbReference type="Proteomes" id="UP001497457">
    <property type="component" value="Chromosome 1b"/>
</dbReference>
<dbReference type="PANTHER" id="PTHR34961:SF1">
    <property type="entry name" value="ROOT MERISTEM GROWTH FACTOR 10"/>
    <property type="match status" value="1"/>
</dbReference>
<accession>A0ABC8V946</accession>
<evidence type="ECO:0008006" key="4">
    <source>
        <dbReference type="Google" id="ProtNLM"/>
    </source>
</evidence>
<proteinExistence type="predicted"/>
<dbReference type="AlphaFoldDB" id="A0ABC8V946"/>